<dbReference type="PANTHER" id="PTHR31719">
    <property type="entry name" value="NAC TRANSCRIPTION FACTOR 56"/>
    <property type="match status" value="1"/>
</dbReference>
<dbReference type="PANTHER" id="PTHR31719:SF179">
    <property type="entry name" value="OS08G0148400 PROTEIN"/>
    <property type="match status" value="1"/>
</dbReference>
<evidence type="ECO:0000313" key="7">
    <source>
        <dbReference type="EMBL" id="KAK2990366.1"/>
    </source>
</evidence>
<keyword evidence="8" id="KW-1185">Reference proteome</keyword>
<keyword evidence="2" id="KW-0238">DNA-binding</keyword>
<dbReference type="GO" id="GO:0006355">
    <property type="term" value="P:regulation of DNA-templated transcription"/>
    <property type="evidence" value="ECO:0007669"/>
    <property type="project" value="InterPro"/>
</dbReference>
<reference evidence="7" key="1">
    <citation type="submission" date="2022-12" db="EMBL/GenBank/DDBJ databases">
        <title>Draft genome assemblies for two species of Escallonia (Escalloniales).</title>
        <authorList>
            <person name="Chanderbali A."/>
            <person name="Dervinis C."/>
            <person name="Anghel I."/>
            <person name="Soltis D."/>
            <person name="Soltis P."/>
            <person name="Zapata F."/>
        </authorList>
    </citation>
    <scope>NUCLEOTIDE SEQUENCE</scope>
    <source>
        <strain evidence="7">UCBG92.1500</strain>
        <tissue evidence="7">Leaf</tissue>
    </source>
</reference>
<feature type="domain" description="NAC" evidence="6">
    <location>
        <begin position="42"/>
        <end position="192"/>
    </location>
</feature>
<dbReference type="GO" id="GO:0003677">
    <property type="term" value="F:DNA binding"/>
    <property type="evidence" value="ECO:0007669"/>
    <property type="project" value="UniProtKB-KW"/>
</dbReference>
<accession>A0AA88RVH0</accession>
<keyword evidence="1" id="KW-0805">Transcription regulation</keyword>
<dbReference type="InterPro" id="IPR036093">
    <property type="entry name" value="NAC_dom_sf"/>
</dbReference>
<proteinExistence type="predicted"/>
<protein>
    <recommendedName>
        <fullName evidence="6">NAC domain-containing protein</fullName>
    </recommendedName>
</protein>
<keyword evidence="4" id="KW-0539">Nucleus</keyword>
<keyword evidence="3" id="KW-0804">Transcription</keyword>
<dbReference type="EMBL" id="JAVXUO010000652">
    <property type="protein sequence ID" value="KAK2990366.1"/>
    <property type="molecule type" value="Genomic_DNA"/>
</dbReference>
<evidence type="ECO:0000256" key="1">
    <source>
        <dbReference type="ARBA" id="ARBA00023015"/>
    </source>
</evidence>
<evidence type="ECO:0000256" key="3">
    <source>
        <dbReference type="ARBA" id="ARBA00023163"/>
    </source>
</evidence>
<dbReference type="SUPFAM" id="SSF101941">
    <property type="entry name" value="NAC domain"/>
    <property type="match status" value="1"/>
</dbReference>
<evidence type="ECO:0000313" key="8">
    <source>
        <dbReference type="Proteomes" id="UP001187471"/>
    </source>
</evidence>
<comment type="caution">
    <text evidence="7">The sequence shown here is derived from an EMBL/GenBank/DDBJ whole genome shotgun (WGS) entry which is preliminary data.</text>
</comment>
<dbReference type="Gene3D" id="2.170.150.80">
    <property type="entry name" value="NAC domain"/>
    <property type="match status" value="1"/>
</dbReference>
<dbReference type="InterPro" id="IPR003441">
    <property type="entry name" value="NAC-dom"/>
</dbReference>
<dbReference type="Pfam" id="PF02365">
    <property type="entry name" value="NAM"/>
    <property type="match status" value="1"/>
</dbReference>
<dbReference type="AlphaFoldDB" id="A0AA88RVH0"/>
<evidence type="ECO:0000256" key="5">
    <source>
        <dbReference type="SAM" id="MobiDB-lite"/>
    </source>
</evidence>
<organism evidence="7 8">
    <name type="scientific">Escallonia rubra</name>
    <dbReference type="NCBI Taxonomy" id="112253"/>
    <lineage>
        <taxon>Eukaryota</taxon>
        <taxon>Viridiplantae</taxon>
        <taxon>Streptophyta</taxon>
        <taxon>Embryophyta</taxon>
        <taxon>Tracheophyta</taxon>
        <taxon>Spermatophyta</taxon>
        <taxon>Magnoliopsida</taxon>
        <taxon>eudicotyledons</taxon>
        <taxon>Gunneridae</taxon>
        <taxon>Pentapetalae</taxon>
        <taxon>asterids</taxon>
        <taxon>campanulids</taxon>
        <taxon>Escalloniales</taxon>
        <taxon>Escalloniaceae</taxon>
        <taxon>Escallonia</taxon>
    </lineage>
</organism>
<evidence type="ECO:0000259" key="6">
    <source>
        <dbReference type="PROSITE" id="PS51005"/>
    </source>
</evidence>
<sequence length="420" mass="47110">MEGNSMQSYLSSVPVPTPHCTAYQPQDNGVLSGFDPRALNSFPPGYRFQPTDQELIVHYLARKVQNQALPANKIYEVNLYQYHPEELSGMCGSRGECLYFFTQRDRKYKNGSRPNRVASGGYWKATGGDKEIKYGGHVVGTKKALVFYVGNPSNGSKTSWIMHEFLVLNPPKSRQERGAKLDNWVLCRIYKKASGKREPARTQDQDDQVQRQEIRSDVQAPHPVTWHMPEVHSDVQDHDDQVQRQEVPSDVQAPHLVTWHMPEEDGKPYNNENGHLKGVDQNDQVQRQEIQSDVQAPHYPVTQHMPVSYSDMLSGKDGVPHNENEHLGVDSFSGGNGDSKVADCDFPQYPQPMLDEAPLPSFDFDSFSGGNGDSAADFAFAQFLQRTLDEAPPPSLDSAYPNPDPLIKEGCTKTVHWAPT</sequence>
<name>A0AA88RVH0_9ASTE</name>
<dbReference type="Proteomes" id="UP001187471">
    <property type="component" value="Unassembled WGS sequence"/>
</dbReference>
<evidence type="ECO:0000256" key="2">
    <source>
        <dbReference type="ARBA" id="ARBA00023125"/>
    </source>
</evidence>
<evidence type="ECO:0000256" key="4">
    <source>
        <dbReference type="ARBA" id="ARBA00023242"/>
    </source>
</evidence>
<dbReference type="PROSITE" id="PS51005">
    <property type="entry name" value="NAC"/>
    <property type="match status" value="1"/>
</dbReference>
<feature type="region of interest" description="Disordered" evidence="5">
    <location>
        <begin position="347"/>
        <end position="368"/>
    </location>
</feature>
<gene>
    <name evidence="7" type="ORF">RJ640_027646</name>
</gene>